<gene>
    <name evidence="10" type="ORF">DX908_13340</name>
</gene>
<comment type="caution">
    <text evidence="10">The sequence shown here is derived from an EMBL/GenBank/DDBJ whole genome shotgun (WGS) entry which is preliminary data.</text>
</comment>
<feature type="transmembrane region" description="Helical" evidence="8">
    <location>
        <begin position="370"/>
        <end position="390"/>
    </location>
</feature>
<feature type="transmembrane region" description="Helical" evidence="8">
    <location>
        <begin position="44"/>
        <end position="63"/>
    </location>
</feature>
<evidence type="ECO:0000256" key="4">
    <source>
        <dbReference type="ARBA" id="ARBA00022475"/>
    </source>
</evidence>
<dbReference type="EMBL" id="QUQO01000001">
    <property type="protein sequence ID" value="RFB06165.1"/>
    <property type="molecule type" value="Genomic_DNA"/>
</dbReference>
<dbReference type="Gene3D" id="1.20.1720.10">
    <property type="entry name" value="Multidrug resistance protein D"/>
    <property type="match status" value="1"/>
</dbReference>
<evidence type="ECO:0000313" key="11">
    <source>
        <dbReference type="Proteomes" id="UP000264589"/>
    </source>
</evidence>
<keyword evidence="7 8" id="KW-0472">Membrane</keyword>
<reference evidence="10 11" key="1">
    <citation type="submission" date="2018-08" db="EMBL/GenBank/DDBJ databases">
        <title>Parvularcula sp. SM1705, isolated from surface water of the South Sea China.</title>
        <authorList>
            <person name="Sun L."/>
        </authorList>
    </citation>
    <scope>NUCLEOTIDE SEQUENCE [LARGE SCALE GENOMIC DNA]</scope>
    <source>
        <strain evidence="10 11">SM1705</strain>
    </source>
</reference>
<sequence>MTSPGFVRLAIILGLLCLIGPFSIDMYLPAFPAIVADLGVSDKTAQITLMSYFLSFGVCQMIYGPAADMYGRRPPMFVGLGIFIVASIGCALAPNVETLIAFRALQGAGAAAVMVIPRAIIRDLYTGTAATRLMSLIMLVISVSPMLAPLAGSALIIPFGWRSVFYAVIVASGLSLFLIKTQLPETLPPEKRMRIAIGPMLEGYGTLMKDWIFLGLTAIGGFGMSSFFAFLSGASFVYQEHYGMNSTQFSLAFAFNAFGFFAMSQLAGRIGERYGLIRMVTVSTAGYSAVMILLTLLVVIGIDSLPVVMGLLFVSFAFLGLVLPTSMVLALETKAELAGSASALGGTLQMLLGVASMAAVAIFFDGTIRPMVVGMGVCAALAMLAALLTLPKVAEPAHNLEETGPAPAA</sequence>
<dbReference type="InterPro" id="IPR004812">
    <property type="entry name" value="Efflux_drug-R_Bcr/CmlA"/>
</dbReference>
<evidence type="ECO:0000256" key="1">
    <source>
        <dbReference type="ARBA" id="ARBA00004651"/>
    </source>
</evidence>
<dbReference type="InterPro" id="IPR020846">
    <property type="entry name" value="MFS_dom"/>
</dbReference>
<feature type="transmembrane region" description="Helical" evidence="8">
    <location>
        <begin position="7"/>
        <end position="24"/>
    </location>
</feature>
<keyword evidence="4" id="KW-1003">Cell membrane</keyword>
<keyword evidence="3 8" id="KW-0813">Transport</keyword>
<dbReference type="Proteomes" id="UP000264589">
    <property type="component" value="Unassembled WGS sequence"/>
</dbReference>
<feature type="transmembrane region" description="Helical" evidence="8">
    <location>
        <begin position="249"/>
        <end position="268"/>
    </location>
</feature>
<feature type="transmembrane region" description="Helical" evidence="8">
    <location>
        <begin position="100"/>
        <end position="121"/>
    </location>
</feature>
<dbReference type="GO" id="GO:0042910">
    <property type="term" value="F:xenobiotic transmembrane transporter activity"/>
    <property type="evidence" value="ECO:0007669"/>
    <property type="project" value="InterPro"/>
</dbReference>
<dbReference type="NCBIfam" id="TIGR00710">
    <property type="entry name" value="efflux_Bcr_CflA"/>
    <property type="match status" value="1"/>
</dbReference>
<evidence type="ECO:0000256" key="2">
    <source>
        <dbReference type="ARBA" id="ARBA00006236"/>
    </source>
</evidence>
<dbReference type="GO" id="GO:0005886">
    <property type="term" value="C:plasma membrane"/>
    <property type="evidence" value="ECO:0007669"/>
    <property type="project" value="UniProtKB-SubCell"/>
</dbReference>
<feature type="transmembrane region" description="Helical" evidence="8">
    <location>
        <begin position="211"/>
        <end position="237"/>
    </location>
</feature>
<feature type="transmembrane region" description="Helical" evidence="8">
    <location>
        <begin position="75"/>
        <end position="94"/>
    </location>
</feature>
<dbReference type="GO" id="GO:1990961">
    <property type="term" value="P:xenobiotic detoxification by transmembrane export across the plasma membrane"/>
    <property type="evidence" value="ECO:0007669"/>
    <property type="project" value="InterPro"/>
</dbReference>
<dbReference type="FunCoup" id="A0A371RL32">
    <property type="interactions" value="327"/>
</dbReference>
<evidence type="ECO:0000256" key="8">
    <source>
        <dbReference type="RuleBase" id="RU365088"/>
    </source>
</evidence>
<dbReference type="PANTHER" id="PTHR23502">
    <property type="entry name" value="MAJOR FACILITATOR SUPERFAMILY"/>
    <property type="match status" value="1"/>
</dbReference>
<evidence type="ECO:0000259" key="9">
    <source>
        <dbReference type="PROSITE" id="PS50850"/>
    </source>
</evidence>
<feature type="transmembrane region" description="Helical" evidence="8">
    <location>
        <begin position="343"/>
        <end position="364"/>
    </location>
</feature>
<organism evidence="10 11">
    <name type="scientific">Parvularcula marina</name>
    <dbReference type="NCBI Taxonomy" id="2292771"/>
    <lineage>
        <taxon>Bacteria</taxon>
        <taxon>Pseudomonadati</taxon>
        <taxon>Pseudomonadota</taxon>
        <taxon>Alphaproteobacteria</taxon>
        <taxon>Parvularculales</taxon>
        <taxon>Parvularculaceae</taxon>
        <taxon>Parvularcula</taxon>
    </lineage>
</organism>
<dbReference type="InterPro" id="IPR011701">
    <property type="entry name" value="MFS"/>
</dbReference>
<name>A0A371RL32_9PROT</name>
<feature type="transmembrane region" description="Helical" evidence="8">
    <location>
        <begin position="308"/>
        <end position="331"/>
    </location>
</feature>
<dbReference type="RefSeq" id="WP_116392798.1">
    <property type="nucleotide sequence ID" value="NZ_QUQO01000001.1"/>
</dbReference>
<evidence type="ECO:0000256" key="7">
    <source>
        <dbReference type="ARBA" id="ARBA00023136"/>
    </source>
</evidence>
<dbReference type="AlphaFoldDB" id="A0A371RL32"/>
<evidence type="ECO:0000256" key="5">
    <source>
        <dbReference type="ARBA" id="ARBA00022692"/>
    </source>
</evidence>
<dbReference type="Pfam" id="PF07690">
    <property type="entry name" value="MFS_1"/>
    <property type="match status" value="1"/>
</dbReference>
<dbReference type="OrthoDB" id="9800416at2"/>
<keyword evidence="6 8" id="KW-1133">Transmembrane helix</keyword>
<feature type="transmembrane region" description="Helical" evidence="8">
    <location>
        <begin position="280"/>
        <end position="302"/>
    </location>
</feature>
<evidence type="ECO:0000313" key="10">
    <source>
        <dbReference type="EMBL" id="RFB06165.1"/>
    </source>
</evidence>
<proteinExistence type="inferred from homology"/>
<comment type="subcellular location">
    <subcellularLocation>
        <location evidence="8">Cell inner membrane</location>
        <topology evidence="8">Multi-pass membrane protein</topology>
    </subcellularLocation>
    <subcellularLocation>
        <location evidence="1">Cell membrane</location>
        <topology evidence="1">Multi-pass membrane protein</topology>
    </subcellularLocation>
</comment>
<dbReference type="PANTHER" id="PTHR23502:SF132">
    <property type="entry name" value="POLYAMINE TRANSPORTER 2-RELATED"/>
    <property type="match status" value="1"/>
</dbReference>
<dbReference type="CDD" id="cd17320">
    <property type="entry name" value="MFS_MdfA_MDR_like"/>
    <property type="match status" value="1"/>
</dbReference>
<evidence type="ECO:0000256" key="3">
    <source>
        <dbReference type="ARBA" id="ARBA00022448"/>
    </source>
</evidence>
<evidence type="ECO:0000256" key="6">
    <source>
        <dbReference type="ARBA" id="ARBA00022989"/>
    </source>
</evidence>
<keyword evidence="8" id="KW-0997">Cell inner membrane</keyword>
<comment type="similarity">
    <text evidence="2 8">Belongs to the major facilitator superfamily. Bcr/CmlA family.</text>
</comment>
<feature type="domain" description="Major facilitator superfamily (MFS) profile" evidence="9">
    <location>
        <begin position="9"/>
        <end position="394"/>
    </location>
</feature>
<dbReference type="SUPFAM" id="SSF103473">
    <property type="entry name" value="MFS general substrate transporter"/>
    <property type="match status" value="1"/>
</dbReference>
<keyword evidence="11" id="KW-1185">Reference proteome</keyword>
<accession>A0A371RL32</accession>
<feature type="transmembrane region" description="Helical" evidence="8">
    <location>
        <begin position="133"/>
        <end position="157"/>
    </location>
</feature>
<dbReference type="InterPro" id="IPR036259">
    <property type="entry name" value="MFS_trans_sf"/>
</dbReference>
<dbReference type="InParanoid" id="A0A371RL32"/>
<protein>
    <recommendedName>
        <fullName evidence="8">Bcr/CflA family efflux transporter</fullName>
    </recommendedName>
</protein>
<feature type="transmembrane region" description="Helical" evidence="8">
    <location>
        <begin position="163"/>
        <end position="183"/>
    </location>
</feature>
<dbReference type="PROSITE" id="PS50850">
    <property type="entry name" value="MFS"/>
    <property type="match status" value="1"/>
</dbReference>
<keyword evidence="5 8" id="KW-0812">Transmembrane</keyword>